<evidence type="ECO:0000313" key="15">
    <source>
        <dbReference type="Proteomes" id="UP000321547"/>
    </source>
</evidence>
<sequence length="266" mass="29082">MKIGFIGIGNMGSAMINGLVKAENADVYAYDIDKKKIANIDQEKVQVVDSVKEIFDLGKYVILAVKPEVYKQVFKEIKPFITDEHIIVTIAPGFSIQSIKGFLGQDTKVVRTMPNTPALVNEGMTAYSFREGEITEENHEEVKNIFSSFGKYIKINETDIEAFITIAGSSPAYAYVYMEAMADAAVSFGLNRDVSYKLAAQALKGAAQMVLETGDHPAVLKDSVTSPGGGTIQAILKLEETGFRTAIIQSMQAVYKKSIEQGKLSE</sequence>
<dbReference type="PANTHER" id="PTHR11645">
    <property type="entry name" value="PYRROLINE-5-CARBOXYLATE REDUCTASE"/>
    <property type="match status" value="1"/>
</dbReference>
<evidence type="ECO:0000313" key="12">
    <source>
        <dbReference type="EMBL" id="GEM01962.1"/>
    </source>
</evidence>
<gene>
    <name evidence="6 12" type="primary">proC</name>
    <name evidence="12" type="ORF">HHA03_14940</name>
    <name evidence="13" type="ORF">SAMN05421839_12575</name>
</gene>
<dbReference type="Proteomes" id="UP000321547">
    <property type="component" value="Unassembled WGS sequence"/>
</dbReference>
<evidence type="ECO:0000256" key="4">
    <source>
        <dbReference type="ARBA" id="ARBA00023002"/>
    </source>
</evidence>
<feature type="domain" description="Pyrroline-5-carboxylate reductase catalytic N-terminal" evidence="10">
    <location>
        <begin position="2"/>
        <end position="92"/>
    </location>
</feature>
<evidence type="ECO:0000256" key="5">
    <source>
        <dbReference type="ARBA" id="ARBA00058118"/>
    </source>
</evidence>
<evidence type="ECO:0000256" key="1">
    <source>
        <dbReference type="ARBA" id="ARBA00005525"/>
    </source>
</evidence>
<evidence type="ECO:0000256" key="3">
    <source>
        <dbReference type="ARBA" id="ARBA00022857"/>
    </source>
</evidence>
<dbReference type="InterPro" id="IPR053790">
    <property type="entry name" value="P5CR-like_CS"/>
</dbReference>
<keyword evidence="2 6" id="KW-0641">Proline biosynthesis</keyword>
<feature type="binding site" evidence="8">
    <location>
        <begin position="6"/>
        <end position="11"/>
    </location>
    <ligand>
        <name>NADP(+)</name>
        <dbReference type="ChEBI" id="CHEBI:58349"/>
    </ligand>
</feature>
<dbReference type="EMBL" id="BJWI01000021">
    <property type="protein sequence ID" value="GEM01962.1"/>
    <property type="molecule type" value="Genomic_DNA"/>
</dbReference>
<evidence type="ECO:0000256" key="7">
    <source>
        <dbReference type="NCBIfam" id="TIGR00112"/>
    </source>
</evidence>
<dbReference type="UniPathway" id="UPA00098">
    <property type="reaction ID" value="UER00361"/>
</dbReference>
<dbReference type="InterPro" id="IPR008927">
    <property type="entry name" value="6-PGluconate_DH-like_C_sf"/>
</dbReference>
<evidence type="ECO:0000256" key="2">
    <source>
        <dbReference type="ARBA" id="ARBA00022650"/>
    </source>
</evidence>
<dbReference type="Gene3D" id="3.40.50.720">
    <property type="entry name" value="NAD(P)-binding Rossmann-like Domain"/>
    <property type="match status" value="1"/>
</dbReference>
<name>A0A1I5R055_9BACI</name>
<evidence type="ECO:0000256" key="9">
    <source>
        <dbReference type="RuleBase" id="RU003903"/>
    </source>
</evidence>
<dbReference type="GO" id="GO:0005737">
    <property type="term" value="C:cytoplasm"/>
    <property type="evidence" value="ECO:0007669"/>
    <property type="project" value="UniProtKB-SubCell"/>
</dbReference>
<dbReference type="Pfam" id="PF03807">
    <property type="entry name" value="F420_oxidored"/>
    <property type="match status" value="1"/>
</dbReference>
<evidence type="ECO:0000313" key="14">
    <source>
        <dbReference type="Proteomes" id="UP000242243"/>
    </source>
</evidence>
<dbReference type="RefSeq" id="WP_089832672.1">
    <property type="nucleotide sequence ID" value="NZ_BJWI01000021.1"/>
</dbReference>
<keyword evidence="6 9" id="KW-0028">Amino-acid biosynthesis</keyword>
<evidence type="ECO:0000259" key="10">
    <source>
        <dbReference type="Pfam" id="PF03807"/>
    </source>
</evidence>
<dbReference type="Pfam" id="PF14748">
    <property type="entry name" value="P5CR_dimer"/>
    <property type="match status" value="1"/>
</dbReference>
<dbReference type="InterPro" id="IPR028939">
    <property type="entry name" value="P5C_Rdtase_cat_N"/>
</dbReference>
<organism evidence="13 14">
    <name type="scientific">Halolactibacillus halophilus</name>
    <dbReference type="NCBI Taxonomy" id="306540"/>
    <lineage>
        <taxon>Bacteria</taxon>
        <taxon>Bacillati</taxon>
        <taxon>Bacillota</taxon>
        <taxon>Bacilli</taxon>
        <taxon>Bacillales</taxon>
        <taxon>Bacillaceae</taxon>
        <taxon>Halolactibacillus</taxon>
    </lineage>
</organism>
<accession>A0A1I5R055</accession>
<protein>
    <recommendedName>
        <fullName evidence="6 7">Pyrroline-5-carboxylate reductase</fullName>
        <shortName evidence="6">P5C reductase</shortName>
        <shortName evidence="6">P5CR</shortName>
        <ecNumber evidence="6 7">1.5.1.2</ecNumber>
    </recommendedName>
    <alternativeName>
        <fullName evidence="6">PCA reductase</fullName>
    </alternativeName>
</protein>
<dbReference type="NCBIfam" id="TIGR00112">
    <property type="entry name" value="proC"/>
    <property type="match status" value="1"/>
</dbReference>
<dbReference type="PANTHER" id="PTHR11645:SF0">
    <property type="entry name" value="PYRROLINE-5-CARBOXYLATE REDUCTASE 3"/>
    <property type="match status" value="1"/>
</dbReference>
<evidence type="ECO:0000256" key="8">
    <source>
        <dbReference type="PIRSR" id="PIRSR000193-1"/>
    </source>
</evidence>
<dbReference type="EMBL" id="FOXC01000025">
    <property type="protein sequence ID" value="SFP51944.1"/>
    <property type="molecule type" value="Genomic_DNA"/>
</dbReference>
<keyword evidence="6" id="KW-0963">Cytoplasm</keyword>
<keyword evidence="15" id="KW-1185">Reference proteome</keyword>
<dbReference type="FunFam" id="1.10.3730.10:FF:000001">
    <property type="entry name" value="Pyrroline-5-carboxylate reductase"/>
    <property type="match status" value="1"/>
</dbReference>
<keyword evidence="4 6" id="KW-0560">Oxidoreductase</keyword>
<dbReference type="HAMAP" id="MF_01925">
    <property type="entry name" value="P5C_reductase"/>
    <property type="match status" value="1"/>
</dbReference>
<dbReference type="InterPro" id="IPR000304">
    <property type="entry name" value="Pyrroline-COOH_reductase"/>
</dbReference>
<comment type="catalytic activity">
    <reaction evidence="6">
        <text>L-proline + NAD(+) = (S)-1-pyrroline-5-carboxylate + NADH + 2 H(+)</text>
        <dbReference type="Rhea" id="RHEA:14105"/>
        <dbReference type="ChEBI" id="CHEBI:15378"/>
        <dbReference type="ChEBI" id="CHEBI:17388"/>
        <dbReference type="ChEBI" id="CHEBI:57540"/>
        <dbReference type="ChEBI" id="CHEBI:57945"/>
        <dbReference type="ChEBI" id="CHEBI:60039"/>
        <dbReference type="EC" id="1.5.1.2"/>
    </reaction>
</comment>
<proteinExistence type="inferred from homology"/>
<comment type="function">
    <text evidence="5 6">Catalyzes the reduction of 1-pyrroline-5-carboxylate (PCA) to L-proline.</text>
</comment>
<dbReference type="AlphaFoldDB" id="A0A1I5R055"/>
<dbReference type="InterPro" id="IPR036291">
    <property type="entry name" value="NAD(P)-bd_dom_sf"/>
</dbReference>
<feature type="domain" description="Pyrroline-5-carboxylate reductase dimerisation" evidence="11">
    <location>
        <begin position="157"/>
        <end position="260"/>
    </location>
</feature>
<dbReference type="SUPFAM" id="SSF48179">
    <property type="entry name" value="6-phosphogluconate dehydrogenase C-terminal domain-like"/>
    <property type="match status" value="1"/>
</dbReference>
<dbReference type="OrthoDB" id="9805754at2"/>
<dbReference type="Gene3D" id="1.10.3730.10">
    <property type="entry name" value="ProC C-terminal domain-like"/>
    <property type="match status" value="1"/>
</dbReference>
<dbReference type="STRING" id="306540.SAMN05421839_12575"/>
<dbReference type="GO" id="GO:0004735">
    <property type="term" value="F:pyrroline-5-carboxylate reductase activity"/>
    <property type="evidence" value="ECO:0007669"/>
    <property type="project" value="UniProtKB-UniRule"/>
</dbReference>
<reference evidence="12 15" key="2">
    <citation type="submission" date="2019-07" db="EMBL/GenBank/DDBJ databases">
        <title>Whole genome shotgun sequence of Halolactibacillus halophilus NBRC 100868.</title>
        <authorList>
            <person name="Hosoyama A."/>
            <person name="Uohara A."/>
            <person name="Ohji S."/>
            <person name="Ichikawa N."/>
        </authorList>
    </citation>
    <scope>NUCLEOTIDE SEQUENCE [LARGE SCALE GENOMIC DNA]</scope>
    <source>
        <strain evidence="12 15">NBRC 100868</strain>
    </source>
</reference>
<keyword evidence="3 6" id="KW-0521">NADP</keyword>
<comment type="similarity">
    <text evidence="1 6 9">Belongs to the pyrroline-5-carboxylate reductase family.</text>
</comment>
<reference evidence="13 14" key="1">
    <citation type="submission" date="2016-10" db="EMBL/GenBank/DDBJ databases">
        <authorList>
            <person name="de Groot N.N."/>
        </authorList>
    </citation>
    <scope>NUCLEOTIDE SEQUENCE [LARGE SCALE GENOMIC DNA]</scope>
    <source>
        <strain evidence="13 14">DSM 17073</strain>
    </source>
</reference>
<feature type="binding site" evidence="8">
    <location>
        <begin position="64"/>
        <end position="67"/>
    </location>
    <ligand>
        <name>NADP(+)</name>
        <dbReference type="ChEBI" id="CHEBI:58349"/>
    </ligand>
</feature>
<comment type="subcellular location">
    <subcellularLocation>
        <location evidence="6">Cytoplasm</location>
    </subcellularLocation>
</comment>
<dbReference type="InterPro" id="IPR029036">
    <property type="entry name" value="P5CR_dimer"/>
</dbReference>
<evidence type="ECO:0000256" key="6">
    <source>
        <dbReference type="HAMAP-Rule" id="MF_01925"/>
    </source>
</evidence>
<dbReference type="Proteomes" id="UP000242243">
    <property type="component" value="Unassembled WGS sequence"/>
</dbReference>
<dbReference type="EC" id="1.5.1.2" evidence="6 7"/>
<comment type="catalytic activity">
    <reaction evidence="6 9">
        <text>L-proline + NADP(+) = (S)-1-pyrroline-5-carboxylate + NADPH + 2 H(+)</text>
        <dbReference type="Rhea" id="RHEA:14109"/>
        <dbReference type="ChEBI" id="CHEBI:15378"/>
        <dbReference type="ChEBI" id="CHEBI:17388"/>
        <dbReference type="ChEBI" id="CHEBI:57783"/>
        <dbReference type="ChEBI" id="CHEBI:58349"/>
        <dbReference type="ChEBI" id="CHEBI:60039"/>
        <dbReference type="EC" id="1.5.1.2"/>
    </reaction>
</comment>
<dbReference type="SUPFAM" id="SSF51735">
    <property type="entry name" value="NAD(P)-binding Rossmann-fold domains"/>
    <property type="match status" value="1"/>
</dbReference>
<dbReference type="PROSITE" id="PS00521">
    <property type="entry name" value="P5CR"/>
    <property type="match status" value="1"/>
</dbReference>
<comment type="pathway">
    <text evidence="6 9">Amino-acid biosynthesis; L-proline biosynthesis; L-proline from L-glutamate 5-semialdehyde: step 1/1.</text>
</comment>
<dbReference type="GO" id="GO:0055129">
    <property type="term" value="P:L-proline biosynthetic process"/>
    <property type="evidence" value="ECO:0007669"/>
    <property type="project" value="UniProtKB-UniRule"/>
</dbReference>
<evidence type="ECO:0000313" key="13">
    <source>
        <dbReference type="EMBL" id="SFP51944.1"/>
    </source>
</evidence>
<dbReference type="PIRSF" id="PIRSF000193">
    <property type="entry name" value="Pyrrol-5-carb_rd"/>
    <property type="match status" value="1"/>
</dbReference>
<evidence type="ECO:0000259" key="11">
    <source>
        <dbReference type="Pfam" id="PF14748"/>
    </source>
</evidence>